<dbReference type="Gene3D" id="3.60.15.10">
    <property type="entry name" value="Ribonuclease Z/Hydroxyacylglutathione hydrolase-like"/>
    <property type="match status" value="1"/>
</dbReference>
<evidence type="ECO:0000313" key="2">
    <source>
        <dbReference type="EMBL" id="WYF45291.1"/>
    </source>
</evidence>
<dbReference type="EMBL" id="CP149782">
    <property type="protein sequence ID" value="WYF45291.1"/>
    <property type="molecule type" value="Genomic_DNA"/>
</dbReference>
<dbReference type="AlphaFoldDB" id="A0AAU6Q547"/>
<accession>A0AAU6Q547</accession>
<protein>
    <submittedName>
        <fullName evidence="2">MBL fold metallo-hydrolase</fullName>
    </submittedName>
</protein>
<name>A0AAU6Q547_9DEIO</name>
<organism evidence="2">
    <name type="scientific">Deinococcus sp. VB142</name>
    <dbReference type="NCBI Taxonomy" id="3112952"/>
    <lineage>
        <taxon>Bacteria</taxon>
        <taxon>Thermotogati</taxon>
        <taxon>Deinococcota</taxon>
        <taxon>Deinococci</taxon>
        <taxon>Deinococcales</taxon>
        <taxon>Deinococcaceae</taxon>
        <taxon>Deinococcus</taxon>
    </lineage>
</organism>
<dbReference type="InterPro" id="IPR036866">
    <property type="entry name" value="RibonucZ/Hydroxyglut_hydro"/>
</dbReference>
<dbReference type="SMART" id="SM00849">
    <property type="entry name" value="Lactamase_B"/>
    <property type="match status" value="1"/>
</dbReference>
<dbReference type="Pfam" id="PF00753">
    <property type="entry name" value="Lactamase_B"/>
    <property type="match status" value="1"/>
</dbReference>
<reference evidence="2" key="1">
    <citation type="submission" date="2024-03" db="EMBL/GenBank/DDBJ databases">
        <title>Deinococcus weizhi sp. nov., isolated from human skin.</title>
        <authorList>
            <person name="Wei Z."/>
            <person name="Tian F."/>
            <person name="Yang C."/>
            <person name="Xin L.T."/>
            <person name="Wen Z.J."/>
            <person name="Lan K.C."/>
            <person name="Yu L."/>
            <person name="Zhe W."/>
            <person name="Dan F.D."/>
            <person name="Jun W."/>
            <person name="Rui Z."/>
            <person name="Yong X.J."/>
            <person name="Ting Y."/>
            <person name="Wei X."/>
            <person name="Xu Z.G."/>
            <person name="Xin Z."/>
            <person name="Dong F.G."/>
            <person name="Ni X.M."/>
            <person name="Zheng M.G."/>
            <person name="Chun Y."/>
            <person name="Qian W.X."/>
        </authorList>
    </citation>
    <scope>NUCLEOTIDE SEQUENCE</scope>
    <source>
        <strain evidence="2">VB142</strain>
    </source>
</reference>
<dbReference type="PANTHER" id="PTHR42951">
    <property type="entry name" value="METALLO-BETA-LACTAMASE DOMAIN-CONTAINING"/>
    <property type="match status" value="1"/>
</dbReference>
<sequence>MKLRAIASGVGLLPLYANIYLLSTPQGRVLFDTGTINHAPTFVRLLRAFDPQAVVISHSHIDHAGSAFLAARLGYPVLAHPLEHERLLGLDHQLPYPAGKPALGRAVSRLHPRVGAGKLGTLHPGEEVGGWEVVHLPGHTDGQIGLRRGGVLLAADAVLSRGGQAHLPRQAYNWNHRTALQTLKGLAELDLDTVLPGHGEPITAAQLRARAVRDDPPGAPKAG</sequence>
<dbReference type="InterPro" id="IPR050855">
    <property type="entry name" value="NDM-1-like"/>
</dbReference>
<proteinExistence type="predicted"/>
<dbReference type="PANTHER" id="PTHR42951:SF14">
    <property type="entry name" value="METALLO-BETA-LACTAMASE SUPERFAMILY PROTEIN"/>
    <property type="match status" value="1"/>
</dbReference>
<evidence type="ECO:0000259" key="1">
    <source>
        <dbReference type="SMART" id="SM00849"/>
    </source>
</evidence>
<dbReference type="InterPro" id="IPR001279">
    <property type="entry name" value="Metallo-B-lactamas"/>
</dbReference>
<dbReference type="SUPFAM" id="SSF56281">
    <property type="entry name" value="Metallo-hydrolase/oxidoreductase"/>
    <property type="match status" value="1"/>
</dbReference>
<feature type="domain" description="Metallo-beta-lactamase" evidence="1">
    <location>
        <begin position="16"/>
        <end position="198"/>
    </location>
</feature>
<dbReference type="RefSeq" id="WP_339096500.1">
    <property type="nucleotide sequence ID" value="NZ_CP149782.1"/>
</dbReference>
<gene>
    <name evidence="2" type="ORF">WDJ50_03970</name>
</gene>